<keyword evidence="3" id="KW-1185">Reference proteome</keyword>
<proteinExistence type="predicted"/>
<reference evidence="2 3" key="1">
    <citation type="submission" date="2019-03" db="EMBL/GenBank/DDBJ databases">
        <title>Genomic Encyclopedia of Type Strains, Phase IV (KMG-IV): sequencing the most valuable type-strain genomes for metagenomic binning, comparative biology and taxonomic classification.</title>
        <authorList>
            <person name="Goeker M."/>
        </authorList>
    </citation>
    <scope>NUCLEOTIDE SEQUENCE [LARGE SCALE GENOMIC DNA]</scope>
    <source>
        <strain evidence="2 3">DSM 18401</strain>
    </source>
</reference>
<organism evidence="2 3">
    <name type="scientific">Shinella granuli</name>
    <dbReference type="NCBI Taxonomy" id="323621"/>
    <lineage>
        <taxon>Bacteria</taxon>
        <taxon>Pseudomonadati</taxon>
        <taxon>Pseudomonadota</taxon>
        <taxon>Alphaproteobacteria</taxon>
        <taxon>Hyphomicrobiales</taxon>
        <taxon>Rhizobiaceae</taxon>
        <taxon>Shinella</taxon>
    </lineage>
</organism>
<evidence type="ECO:0000313" key="2">
    <source>
        <dbReference type="EMBL" id="TCN45768.1"/>
    </source>
</evidence>
<protein>
    <submittedName>
        <fullName evidence="2">Uncharacterized protein</fullName>
    </submittedName>
</protein>
<accession>A0A4R2CVT4</accession>
<name>A0A4R2CVT4_SHIGR</name>
<dbReference type="RefSeq" id="WP_023512265.1">
    <property type="nucleotide sequence ID" value="NZ_BAABEI010000012.1"/>
</dbReference>
<evidence type="ECO:0000256" key="1">
    <source>
        <dbReference type="SAM" id="MobiDB-lite"/>
    </source>
</evidence>
<dbReference type="Proteomes" id="UP000295351">
    <property type="component" value="Unassembled WGS sequence"/>
</dbReference>
<gene>
    <name evidence="2" type="ORF">EV665_106246</name>
</gene>
<evidence type="ECO:0000313" key="3">
    <source>
        <dbReference type="Proteomes" id="UP000295351"/>
    </source>
</evidence>
<dbReference type="AlphaFoldDB" id="A0A4R2CVT4"/>
<comment type="caution">
    <text evidence="2">The sequence shown here is derived from an EMBL/GenBank/DDBJ whole genome shotgun (WGS) entry which is preliminary data.</text>
</comment>
<dbReference type="EMBL" id="SLVX01000006">
    <property type="protein sequence ID" value="TCN45768.1"/>
    <property type="molecule type" value="Genomic_DNA"/>
</dbReference>
<feature type="region of interest" description="Disordered" evidence="1">
    <location>
        <begin position="23"/>
        <end position="42"/>
    </location>
</feature>
<sequence length="42" mass="4932">MFDPITRIFMDVIRILTFQAGRPAPPRHRKAVVNHSDTDRVR</sequence>